<comment type="caution">
    <text evidence="5">The sequence shown here is derived from an EMBL/GenBank/DDBJ whole genome shotgun (WGS) entry which is preliminary data.</text>
</comment>
<dbReference type="SMART" id="SM00345">
    <property type="entry name" value="HTH_GNTR"/>
    <property type="match status" value="1"/>
</dbReference>
<evidence type="ECO:0000259" key="4">
    <source>
        <dbReference type="PROSITE" id="PS50949"/>
    </source>
</evidence>
<dbReference type="Gene3D" id="3.40.1410.10">
    <property type="entry name" value="Chorismate lyase-like"/>
    <property type="match status" value="1"/>
</dbReference>
<name>D4YVJ5_9LACO</name>
<dbReference type="RefSeq" id="WP_006352705.1">
    <property type="nucleotide sequence ID" value="NZ_ADNY01000066.1"/>
</dbReference>
<reference evidence="5 6" key="1">
    <citation type="submission" date="2010-04" db="EMBL/GenBank/DDBJ databases">
        <authorList>
            <person name="Muzny D."/>
            <person name="Qin X."/>
            <person name="Deng J."/>
            <person name="Jiang H."/>
            <person name="Liu Y."/>
            <person name="Qu J."/>
            <person name="Song X.-Z."/>
            <person name="Zhang L."/>
            <person name="Thornton R."/>
            <person name="Coyle M."/>
            <person name="Francisco L."/>
            <person name="Jackson L."/>
            <person name="Javaid M."/>
            <person name="Korchina V."/>
            <person name="Kovar C."/>
            <person name="Mata R."/>
            <person name="Mathew T."/>
            <person name="Ngo R."/>
            <person name="Nguyen L."/>
            <person name="Nguyen N."/>
            <person name="Okwuonu G."/>
            <person name="Ongeri F."/>
            <person name="Pham C."/>
            <person name="Simmons D."/>
            <person name="Wilczek-Boney K."/>
            <person name="Hale W."/>
            <person name="Jakkamsetti A."/>
            <person name="Pham P."/>
            <person name="Ruth R."/>
            <person name="San Lucas F."/>
            <person name="Warren J."/>
            <person name="Zhang J."/>
            <person name="Zhao Z."/>
            <person name="Zhou C."/>
            <person name="Zhu D."/>
            <person name="Lee S."/>
            <person name="Bess C."/>
            <person name="Blankenburg K."/>
            <person name="Forbes L."/>
            <person name="Fu Q."/>
            <person name="Gubbala S."/>
            <person name="Hirani K."/>
            <person name="Jayaseelan J.C."/>
            <person name="Lara F."/>
            <person name="Munidasa M."/>
            <person name="Palculict T."/>
            <person name="Patil S."/>
            <person name="Pu L.-L."/>
            <person name="Saada N."/>
            <person name="Tang L."/>
            <person name="Weissenberger G."/>
            <person name="Zhu Y."/>
            <person name="Hemphill L."/>
            <person name="Shang Y."/>
            <person name="Youmans B."/>
            <person name="Ayvaz T."/>
            <person name="Ross M."/>
            <person name="Santibanez J."/>
            <person name="Aqrawi P."/>
            <person name="Gross S."/>
            <person name="Joshi V."/>
            <person name="Fowler G."/>
            <person name="Nazareth L."/>
            <person name="Reid J."/>
            <person name="Worley K."/>
            <person name="Petrosino J."/>
            <person name="Highlander S."/>
            <person name="Gibbs R."/>
        </authorList>
    </citation>
    <scope>NUCLEOTIDE SEQUENCE [LARGE SCALE GENOMIC DNA]</scope>
    <source>
        <strain evidence="5 6">DSM 11664</strain>
    </source>
</reference>
<dbReference type="InterPro" id="IPR036390">
    <property type="entry name" value="WH_DNA-bd_sf"/>
</dbReference>
<evidence type="ECO:0000313" key="6">
    <source>
        <dbReference type="Proteomes" id="UP000004069"/>
    </source>
</evidence>
<dbReference type="PANTHER" id="PTHR44846">
    <property type="entry name" value="MANNOSYL-D-GLYCERATE TRANSPORT/METABOLISM SYSTEM REPRESSOR MNGR-RELATED"/>
    <property type="match status" value="1"/>
</dbReference>
<organism evidence="5 6">
    <name type="scientific">Lactobacillus amylolyticus DSM 11664</name>
    <dbReference type="NCBI Taxonomy" id="585524"/>
    <lineage>
        <taxon>Bacteria</taxon>
        <taxon>Bacillati</taxon>
        <taxon>Bacillota</taxon>
        <taxon>Bacilli</taxon>
        <taxon>Lactobacillales</taxon>
        <taxon>Lactobacillaceae</taxon>
        <taxon>Lactobacillus</taxon>
    </lineage>
</organism>
<dbReference type="eggNOG" id="COG2188">
    <property type="taxonomic scope" value="Bacteria"/>
</dbReference>
<dbReference type="PATRIC" id="fig|585524.9.peg.661"/>
<dbReference type="PRINTS" id="PR00035">
    <property type="entry name" value="HTHGNTR"/>
</dbReference>
<dbReference type="InterPro" id="IPR028978">
    <property type="entry name" value="Chorismate_lyase_/UTRA_dom_sf"/>
</dbReference>
<proteinExistence type="predicted"/>
<dbReference type="Proteomes" id="UP000004069">
    <property type="component" value="Unassembled WGS sequence"/>
</dbReference>
<dbReference type="AlphaFoldDB" id="D4YVJ5"/>
<feature type="domain" description="HTH gntR-type" evidence="4">
    <location>
        <begin position="3"/>
        <end position="70"/>
    </location>
</feature>
<evidence type="ECO:0000256" key="3">
    <source>
        <dbReference type="ARBA" id="ARBA00023163"/>
    </source>
</evidence>
<keyword evidence="6" id="KW-1185">Reference proteome</keyword>
<dbReference type="Gene3D" id="1.10.10.10">
    <property type="entry name" value="Winged helix-like DNA-binding domain superfamily/Winged helix DNA-binding domain"/>
    <property type="match status" value="1"/>
</dbReference>
<dbReference type="EMBL" id="ADNY01000066">
    <property type="protein sequence ID" value="EFG54791.1"/>
    <property type="molecule type" value="Genomic_DNA"/>
</dbReference>
<dbReference type="STRING" id="83683.B1745_05150"/>
<evidence type="ECO:0000313" key="5">
    <source>
        <dbReference type="EMBL" id="EFG54791.1"/>
    </source>
</evidence>
<dbReference type="SMART" id="SM00866">
    <property type="entry name" value="UTRA"/>
    <property type="match status" value="1"/>
</dbReference>
<dbReference type="GO" id="GO:0003677">
    <property type="term" value="F:DNA binding"/>
    <property type="evidence" value="ECO:0007669"/>
    <property type="project" value="UniProtKB-KW"/>
</dbReference>
<keyword evidence="3" id="KW-0804">Transcription</keyword>
<dbReference type="OrthoDB" id="2141316at2"/>
<dbReference type="PROSITE" id="PS50949">
    <property type="entry name" value="HTH_GNTR"/>
    <property type="match status" value="1"/>
</dbReference>
<dbReference type="InterPro" id="IPR036388">
    <property type="entry name" value="WH-like_DNA-bd_sf"/>
</dbReference>
<protein>
    <submittedName>
        <fullName evidence="5">UbiC transcription regulator-associated domain protein</fullName>
    </submittedName>
</protein>
<dbReference type="GO" id="GO:0003700">
    <property type="term" value="F:DNA-binding transcription factor activity"/>
    <property type="evidence" value="ECO:0007669"/>
    <property type="project" value="InterPro"/>
</dbReference>
<dbReference type="SUPFAM" id="SSF64288">
    <property type="entry name" value="Chorismate lyase-like"/>
    <property type="match status" value="1"/>
</dbReference>
<accession>D4YVJ5</accession>
<dbReference type="CDD" id="cd07377">
    <property type="entry name" value="WHTH_GntR"/>
    <property type="match status" value="1"/>
</dbReference>
<evidence type="ECO:0000256" key="2">
    <source>
        <dbReference type="ARBA" id="ARBA00023125"/>
    </source>
</evidence>
<gene>
    <name evidence="5" type="primary">gntR2</name>
    <name evidence="5" type="ORF">HMPREF0493_1556</name>
</gene>
<evidence type="ECO:0000256" key="1">
    <source>
        <dbReference type="ARBA" id="ARBA00023015"/>
    </source>
</evidence>
<dbReference type="InterPro" id="IPR050679">
    <property type="entry name" value="Bact_HTH_transcr_reg"/>
</dbReference>
<sequence length="241" mass="28190">MADYVYRSVMHDLKHKILSNSFNGMRLPDERTLAQTYQVSRSSMKRALALLADQGIVFKKRGSGTFINPLYLKNQALFRYEGSNLGLTDSFKVPGKKQQIKLLDFHVIKAPKEIAQDLFLNENDFVYEFKRLRLLDKQPFLIERGYLPIKIMPELKPETLQQSLFNYLEDEQNKTVTKSFLNITVEPSNKEDQEKMKLKSTEPVGVMEGIFFLDDGTPFEVSNMRVHYHYMRFNTFVNLNR</sequence>
<dbReference type="PANTHER" id="PTHR44846:SF5">
    <property type="entry name" value="HTH-TYPE TRANSCRIPTIONAL REGULATOR GMUR"/>
    <property type="match status" value="1"/>
</dbReference>
<keyword evidence="1" id="KW-0805">Transcription regulation</keyword>
<dbReference type="InterPro" id="IPR000524">
    <property type="entry name" value="Tscrpt_reg_HTH_GntR"/>
</dbReference>
<dbReference type="Pfam" id="PF07702">
    <property type="entry name" value="UTRA"/>
    <property type="match status" value="1"/>
</dbReference>
<dbReference type="InterPro" id="IPR011663">
    <property type="entry name" value="UTRA"/>
</dbReference>
<dbReference type="Pfam" id="PF00392">
    <property type="entry name" value="GntR"/>
    <property type="match status" value="1"/>
</dbReference>
<keyword evidence="2" id="KW-0238">DNA-binding</keyword>
<dbReference type="GO" id="GO:0045892">
    <property type="term" value="P:negative regulation of DNA-templated transcription"/>
    <property type="evidence" value="ECO:0007669"/>
    <property type="project" value="TreeGrafter"/>
</dbReference>
<dbReference type="SUPFAM" id="SSF46785">
    <property type="entry name" value="Winged helix' DNA-binding domain"/>
    <property type="match status" value="1"/>
</dbReference>